<evidence type="ECO:0000256" key="1">
    <source>
        <dbReference type="SAM" id="MobiDB-lite"/>
    </source>
</evidence>
<evidence type="ECO:0000313" key="3">
    <source>
        <dbReference type="EMBL" id="MDH7638284.1"/>
    </source>
</evidence>
<dbReference type="RefSeq" id="WP_281043594.1">
    <property type="nucleotide sequence ID" value="NZ_JARYGZ010000001.1"/>
</dbReference>
<gene>
    <name evidence="3" type="ORF">QGN17_06040</name>
</gene>
<reference evidence="3" key="1">
    <citation type="submission" date="2023-04" db="EMBL/GenBank/DDBJ databases">
        <title>Sphingomonas sp. MAHUQ-71 isolated from rice field.</title>
        <authorList>
            <person name="Huq M.A."/>
        </authorList>
    </citation>
    <scope>NUCLEOTIDE SEQUENCE</scope>
    <source>
        <strain evidence="3">MAHUQ-71</strain>
    </source>
</reference>
<organism evidence="3 4">
    <name type="scientific">Sphingomonas oryzagri</name>
    <dbReference type="NCBI Taxonomy" id="3042314"/>
    <lineage>
        <taxon>Bacteria</taxon>
        <taxon>Pseudomonadati</taxon>
        <taxon>Pseudomonadota</taxon>
        <taxon>Alphaproteobacteria</taxon>
        <taxon>Sphingomonadales</taxon>
        <taxon>Sphingomonadaceae</taxon>
        <taxon>Sphingomonas</taxon>
    </lineage>
</organism>
<keyword evidence="2" id="KW-0732">Signal</keyword>
<feature type="chain" id="PRO_5046980894" evidence="2">
    <location>
        <begin position="22"/>
        <end position="358"/>
    </location>
</feature>
<proteinExistence type="predicted"/>
<protein>
    <submittedName>
        <fullName evidence="3">Copper resistance protein B</fullName>
    </submittedName>
</protein>
<feature type="compositionally biased region" description="Low complexity" evidence="1">
    <location>
        <begin position="69"/>
        <end position="87"/>
    </location>
</feature>
<dbReference type="InterPro" id="IPR007939">
    <property type="entry name" value="Cu-R_B_prcur"/>
</dbReference>
<evidence type="ECO:0000313" key="4">
    <source>
        <dbReference type="Proteomes" id="UP001160625"/>
    </source>
</evidence>
<dbReference type="Proteomes" id="UP001160625">
    <property type="component" value="Unassembled WGS sequence"/>
</dbReference>
<accession>A0ABT6N0K9</accession>
<name>A0ABT6N0K9_9SPHN</name>
<feature type="signal peptide" evidence="2">
    <location>
        <begin position="1"/>
        <end position="21"/>
    </location>
</feature>
<comment type="caution">
    <text evidence="3">The sequence shown here is derived from an EMBL/GenBank/DDBJ whole genome shotgun (WGS) entry which is preliminary data.</text>
</comment>
<dbReference type="EMBL" id="JARYGZ010000001">
    <property type="protein sequence ID" value="MDH7638284.1"/>
    <property type="molecule type" value="Genomic_DNA"/>
</dbReference>
<feature type="region of interest" description="Disordered" evidence="1">
    <location>
        <begin position="30"/>
        <end position="89"/>
    </location>
</feature>
<dbReference type="Pfam" id="PF05275">
    <property type="entry name" value="CopB"/>
    <property type="match status" value="1"/>
</dbReference>
<feature type="compositionally biased region" description="Basic residues" evidence="1">
    <location>
        <begin position="37"/>
        <end position="56"/>
    </location>
</feature>
<keyword evidence="4" id="KW-1185">Reference proteome</keyword>
<sequence>MMRIASLTWVAICAIATPGLAQSMPGMDMKGMEIRPQKPKPAARKAQSKAAPRHKAPVPAGDMRGMDMSPPARAPASAPDHAGMPGMDHGGMAGMDMSGPAAMSGPAGTDLPAGHDPAPPLPADHYADRFFPAEDMGRSREAMMREDGGQTIHQILFNLAEIQILNSHAGYRWDSEGFIGGDINRLWIKSEGEGTFRDGVDSAEVQALFSHAIGPYYNLQAGVRQDIRPTPSQTYATVGFEGLSPYEFETEGALFLSTKGDLLARLEAWYDQRITQRLVVQPRVELNLSAQDVPQDRYGAGIVDAELGLRLRYEIKREFAPYIGVSWERKTGRSAECARADGERPDQTGFVIGVRTWF</sequence>
<evidence type="ECO:0000256" key="2">
    <source>
        <dbReference type="SAM" id="SignalP"/>
    </source>
</evidence>